<comment type="caution">
    <text evidence="1">The sequence shown here is derived from an EMBL/GenBank/DDBJ whole genome shotgun (WGS) entry which is preliminary data.</text>
</comment>
<evidence type="ECO:0000313" key="2">
    <source>
        <dbReference type="Proteomes" id="UP001607302"/>
    </source>
</evidence>
<sequence length="91" mass="10367">MISNVKCKSLYATTKIDPDFTTWRLLNVEIIKKSNQNRSNGMIVAPREFTLPSNHHYCARQLCFCDKLHQNPKLDPTVPINTHASVSKVPT</sequence>
<keyword evidence="2" id="KW-1185">Reference proteome</keyword>
<proteinExistence type="predicted"/>
<dbReference type="EMBL" id="JAUDFV010000141">
    <property type="protein sequence ID" value="KAL2722795.1"/>
    <property type="molecule type" value="Genomic_DNA"/>
</dbReference>
<gene>
    <name evidence="1" type="ORF">V1478_009658</name>
</gene>
<dbReference type="AlphaFoldDB" id="A0ABD2AT19"/>
<organism evidence="1 2">
    <name type="scientific">Vespula squamosa</name>
    <name type="common">Southern yellow jacket</name>
    <name type="synonym">Wasp</name>
    <dbReference type="NCBI Taxonomy" id="30214"/>
    <lineage>
        <taxon>Eukaryota</taxon>
        <taxon>Metazoa</taxon>
        <taxon>Ecdysozoa</taxon>
        <taxon>Arthropoda</taxon>
        <taxon>Hexapoda</taxon>
        <taxon>Insecta</taxon>
        <taxon>Pterygota</taxon>
        <taxon>Neoptera</taxon>
        <taxon>Endopterygota</taxon>
        <taxon>Hymenoptera</taxon>
        <taxon>Apocrita</taxon>
        <taxon>Aculeata</taxon>
        <taxon>Vespoidea</taxon>
        <taxon>Vespidae</taxon>
        <taxon>Vespinae</taxon>
        <taxon>Vespula</taxon>
    </lineage>
</organism>
<name>A0ABD2AT19_VESSQ</name>
<evidence type="ECO:0000313" key="1">
    <source>
        <dbReference type="EMBL" id="KAL2722795.1"/>
    </source>
</evidence>
<reference evidence="1 2" key="1">
    <citation type="journal article" date="2024" name="Ann. Entomol. Soc. Am.">
        <title>Genomic analyses of the southern and eastern yellowjacket wasps (Hymenoptera: Vespidae) reveal evolutionary signatures of social life.</title>
        <authorList>
            <person name="Catto M.A."/>
            <person name="Caine P.B."/>
            <person name="Orr S.E."/>
            <person name="Hunt B.G."/>
            <person name="Goodisman M.A.D."/>
        </authorList>
    </citation>
    <scope>NUCLEOTIDE SEQUENCE [LARGE SCALE GENOMIC DNA]</scope>
    <source>
        <strain evidence="1">233</strain>
        <tissue evidence="1">Head and thorax</tissue>
    </source>
</reference>
<accession>A0ABD2AT19</accession>
<protein>
    <submittedName>
        <fullName evidence="1">Uncharacterized protein</fullName>
    </submittedName>
</protein>
<dbReference type="Proteomes" id="UP001607302">
    <property type="component" value="Unassembled WGS sequence"/>
</dbReference>